<keyword evidence="2" id="KW-0378">Hydrolase</keyword>
<name>D2W2U5_NAEGR</name>
<dbReference type="Proteomes" id="UP000006671">
    <property type="component" value="Unassembled WGS sequence"/>
</dbReference>
<dbReference type="GO" id="GO:0005829">
    <property type="term" value="C:cytosol"/>
    <property type="evidence" value="ECO:0007669"/>
    <property type="project" value="TreeGrafter"/>
</dbReference>
<dbReference type="FunCoup" id="D2W2U5">
    <property type="interactions" value="201"/>
</dbReference>
<comment type="similarity">
    <text evidence="1">Belongs to the IUNH family.</text>
</comment>
<protein>
    <submittedName>
        <fullName evidence="5">Predicted protein</fullName>
    </submittedName>
</protein>
<dbReference type="EMBL" id="GG738928">
    <property type="protein sequence ID" value="EFC36575.1"/>
    <property type="molecule type" value="Genomic_DNA"/>
</dbReference>
<evidence type="ECO:0000256" key="3">
    <source>
        <dbReference type="ARBA" id="ARBA00023295"/>
    </source>
</evidence>
<dbReference type="AlphaFoldDB" id="D2W2U5"/>
<dbReference type="PANTHER" id="PTHR12304:SF46">
    <property type="entry name" value="INOSINE-ADENOSINE-GUANOSINE-NUCLEOSIDE HYDROLASE"/>
    <property type="match status" value="1"/>
</dbReference>
<dbReference type="InParanoid" id="D2W2U5"/>
<dbReference type="VEuPathDB" id="AmoebaDB:NAEGRDRAFT_75716"/>
<evidence type="ECO:0000256" key="2">
    <source>
        <dbReference type="ARBA" id="ARBA00022801"/>
    </source>
</evidence>
<dbReference type="RefSeq" id="XP_002669319.1">
    <property type="nucleotide sequence ID" value="XM_002669273.1"/>
</dbReference>
<evidence type="ECO:0000259" key="4">
    <source>
        <dbReference type="Pfam" id="PF01156"/>
    </source>
</evidence>
<gene>
    <name evidence="5" type="ORF">NAEGRDRAFT_75716</name>
</gene>
<dbReference type="Gene3D" id="3.90.245.10">
    <property type="entry name" value="Ribonucleoside hydrolase-like"/>
    <property type="match status" value="1"/>
</dbReference>
<accession>D2W2U5</accession>
<dbReference type="GeneID" id="8856567"/>
<evidence type="ECO:0000313" key="6">
    <source>
        <dbReference type="Proteomes" id="UP000006671"/>
    </source>
</evidence>
<keyword evidence="3" id="KW-0326">Glycosidase</keyword>
<proteinExistence type="inferred from homology"/>
<keyword evidence="6" id="KW-1185">Reference proteome</keyword>
<evidence type="ECO:0000313" key="5">
    <source>
        <dbReference type="EMBL" id="EFC36575.1"/>
    </source>
</evidence>
<dbReference type="GO" id="GO:0008477">
    <property type="term" value="F:purine nucleosidase activity"/>
    <property type="evidence" value="ECO:0007669"/>
    <property type="project" value="TreeGrafter"/>
</dbReference>
<dbReference type="InterPro" id="IPR023186">
    <property type="entry name" value="IUNH"/>
</dbReference>
<feature type="domain" description="Inosine/uridine-preferring nucleoside hydrolase" evidence="4">
    <location>
        <begin position="5"/>
        <end position="355"/>
    </location>
</feature>
<dbReference type="SUPFAM" id="SSF53590">
    <property type="entry name" value="Nucleoside hydrolase"/>
    <property type="match status" value="1"/>
</dbReference>
<dbReference type="KEGG" id="ngr:NAEGRDRAFT_75716"/>
<evidence type="ECO:0000256" key="1">
    <source>
        <dbReference type="ARBA" id="ARBA00009176"/>
    </source>
</evidence>
<dbReference type="Pfam" id="PF01156">
    <property type="entry name" value="IU_nuc_hydro"/>
    <property type="match status" value="1"/>
</dbReference>
<dbReference type="InterPro" id="IPR001910">
    <property type="entry name" value="Inosine/uridine_hydrolase_dom"/>
</dbReference>
<dbReference type="OrthoDB" id="432381at2759"/>
<organism evidence="6">
    <name type="scientific">Naegleria gruberi</name>
    <name type="common">Amoeba</name>
    <dbReference type="NCBI Taxonomy" id="5762"/>
    <lineage>
        <taxon>Eukaryota</taxon>
        <taxon>Discoba</taxon>
        <taxon>Heterolobosea</taxon>
        <taxon>Tetramitia</taxon>
        <taxon>Eutetramitia</taxon>
        <taxon>Vahlkampfiidae</taxon>
        <taxon>Naegleria</taxon>
    </lineage>
</organism>
<dbReference type="PANTHER" id="PTHR12304">
    <property type="entry name" value="INOSINE-URIDINE PREFERRING NUCLEOSIDE HYDROLASE"/>
    <property type="match status" value="1"/>
</dbReference>
<dbReference type="InterPro" id="IPR036452">
    <property type="entry name" value="Ribo_hydro-like"/>
</dbReference>
<sequence>MEQNIILDTDVGFDDVFALCLLLWKMSSSGGGGDDDDRKMMNLRAVSTVKGLQLDTNHAARIVERILNSCSDLIVGDDDHKFSSLNIDPVSSIKIFSGSQERILPEHGHCFSEGEWFTKEYQYKTDNMADLLEALPLLNSNKEYEKLNDMLEWMKSFPDQYFTLLCTGPLTNIAKLLEMDRELILRKVGKLVIMGGSLFNELEQDVLLNGSEWNFYCDGKAAEIVLEAFGTKVELMSIYVANLRVLNQEQIKELASHVHSDRAVQQDELEPIRRMLKKLLTISFDSYAYDPVAATYLFNPSFFEMRNVKVKVYSEKPLEGLIKEVEYLKTDLERNSGKEVEITAACGFNRDAFFEMLKSLIA</sequence>
<dbReference type="GO" id="GO:0006152">
    <property type="term" value="P:purine nucleoside catabolic process"/>
    <property type="evidence" value="ECO:0007669"/>
    <property type="project" value="TreeGrafter"/>
</dbReference>
<reference evidence="5 6" key="1">
    <citation type="journal article" date="2010" name="Cell">
        <title>The genome of Naegleria gruberi illuminates early eukaryotic versatility.</title>
        <authorList>
            <person name="Fritz-Laylin L.K."/>
            <person name="Prochnik S.E."/>
            <person name="Ginger M.L."/>
            <person name="Dacks J.B."/>
            <person name="Carpenter M.L."/>
            <person name="Field M.C."/>
            <person name="Kuo A."/>
            <person name="Paredez A."/>
            <person name="Chapman J."/>
            <person name="Pham J."/>
            <person name="Shu S."/>
            <person name="Neupane R."/>
            <person name="Cipriano M."/>
            <person name="Mancuso J."/>
            <person name="Tu H."/>
            <person name="Salamov A."/>
            <person name="Lindquist E."/>
            <person name="Shapiro H."/>
            <person name="Lucas S."/>
            <person name="Grigoriev I.V."/>
            <person name="Cande W.Z."/>
            <person name="Fulton C."/>
            <person name="Rokhsar D.S."/>
            <person name="Dawson S.C."/>
        </authorList>
    </citation>
    <scope>NUCLEOTIDE SEQUENCE [LARGE SCALE GENOMIC DNA]</scope>
    <source>
        <strain evidence="5 6">NEG-M</strain>
    </source>
</reference>